<comment type="caution">
    <text evidence="3">The sequence shown here is derived from an EMBL/GenBank/DDBJ whole genome shotgun (WGS) entry which is preliminary data.</text>
</comment>
<dbReference type="OrthoDB" id="3687641at2759"/>
<evidence type="ECO:0000313" key="3">
    <source>
        <dbReference type="EMBL" id="RDW93473.1"/>
    </source>
</evidence>
<gene>
    <name evidence="3" type="ORF">DSM5745_00795</name>
</gene>
<protein>
    <submittedName>
        <fullName evidence="3">Uncharacterized protein</fullName>
    </submittedName>
</protein>
<dbReference type="GO" id="GO:0043386">
    <property type="term" value="P:mycotoxin biosynthetic process"/>
    <property type="evidence" value="ECO:0007669"/>
    <property type="project" value="InterPro"/>
</dbReference>
<evidence type="ECO:0000313" key="4">
    <source>
        <dbReference type="Proteomes" id="UP000256690"/>
    </source>
</evidence>
<dbReference type="GeneID" id="38111165"/>
<dbReference type="EMBL" id="PVWQ01000001">
    <property type="protein sequence ID" value="RDW93473.1"/>
    <property type="molecule type" value="Genomic_DNA"/>
</dbReference>
<proteinExistence type="inferred from homology"/>
<feature type="compositionally biased region" description="Polar residues" evidence="2">
    <location>
        <begin position="12"/>
        <end position="29"/>
    </location>
</feature>
<dbReference type="STRING" id="1810919.A0A3D8T4I9"/>
<sequence length="251" mass="27786">MDSRATYEKLNSAENASIENNQSRSQSWPYSKRPSVATCFFAFTTVLFSAQSLYLWAKYRQALAPTCTNAFDAGYPTEWGELQHDPRCEFILQSLSSGPVVESIELEQTTFTSPLRYNASSKQLYRDFDPTQPQYIGQPSPDVDAAWDSLLGGQFLLLSDDEAAGLDDPVLVDGRWVGETEKHTDTVQGRGNALPPLPKHAAQGALTRVLRPRAFGASRYVKDAPTWEIVLTLVARRALLRTGPAKSPVRG</sequence>
<dbReference type="Proteomes" id="UP000256690">
    <property type="component" value="Unassembled WGS sequence"/>
</dbReference>
<feature type="region of interest" description="Disordered" evidence="2">
    <location>
        <begin position="1"/>
        <end position="29"/>
    </location>
</feature>
<keyword evidence="4" id="KW-1185">Reference proteome</keyword>
<organism evidence="3 4">
    <name type="scientific">Aspergillus mulundensis</name>
    <dbReference type="NCBI Taxonomy" id="1810919"/>
    <lineage>
        <taxon>Eukaryota</taxon>
        <taxon>Fungi</taxon>
        <taxon>Dikarya</taxon>
        <taxon>Ascomycota</taxon>
        <taxon>Pezizomycotina</taxon>
        <taxon>Eurotiomycetes</taxon>
        <taxon>Eurotiomycetidae</taxon>
        <taxon>Eurotiales</taxon>
        <taxon>Aspergillaceae</taxon>
        <taxon>Aspergillus</taxon>
        <taxon>Aspergillus subgen. Nidulantes</taxon>
    </lineage>
</organism>
<evidence type="ECO:0000256" key="2">
    <source>
        <dbReference type="SAM" id="MobiDB-lite"/>
    </source>
</evidence>
<comment type="similarity">
    <text evidence="1">Belongs to the ustYa family.</text>
</comment>
<dbReference type="AlphaFoldDB" id="A0A3D8T4I9"/>
<dbReference type="Pfam" id="PF11807">
    <property type="entry name" value="UstYa"/>
    <property type="match status" value="1"/>
</dbReference>
<evidence type="ECO:0000256" key="1">
    <source>
        <dbReference type="ARBA" id="ARBA00035112"/>
    </source>
</evidence>
<name>A0A3D8T4I9_9EURO</name>
<dbReference type="InterPro" id="IPR021765">
    <property type="entry name" value="UstYa-like"/>
</dbReference>
<reference evidence="3 4" key="1">
    <citation type="journal article" date="2018" name="IMA Fungus">
        <title>IMA Genome-F 9: Draft genome sequence of Annulohypoxylon stygium, Aspergillus mulundensis, Berkeleyomyces basicola (syn. Thielaviopsis basicola), Ceratocystis smalleyi, two Cercospora beticola strains, Coleophoma cylindrospora, Fusarium fracticaudum, Phialophora cf. hyalina, and Morchella septimelata.</title>
        <authorList>
            <person name="Wingfield B.D."/>
            <person name="Bills G.F."/>
            <person name="Dong Y."/>
            <person name="Huang W."/>
            <person name="Nel W.J."/>
            <person name="Swalarsk-Parry B.S."/>
            <person name="Vaghefi N."/>
            <person name="Wilken P.M."/>
            <person name="An Z."/>
            <person name="de Beer Z.W."/>
            <person name="De Vos L."/>
            <person name="Chen L."/>
            <person name="Duong T.A."/>
            <person name="Gao Y."/>
            <person name="Hammerbacher A."/>
            <person name="Kikkert J.R."/>
            <person name="Li Y."/>
            <person name="Li H."/>
            <person name="Li K."/>
            <person name="Li Q."/>
            <person name="Liu X."/>
            <person name="Ma X."/>
            <person name="Naidoo K."/>
            <person name="Pethybridge S.J."/>
            <person name="Sun J."/>
            <person name="Steenkamp E.T."/>
            <person name="van der Nest M.A."/>
            <person name="van Wyk S."/>
            <person name="Wingfield M.J."/>
            <person name="Xiong C."/>
            <person name="Yue Q."/>
            <person name="Zhang X."/>
        </authorList>
    </citation>
    <scope>NUCLEOTIDE SEQUENCE [LARGE SCALE GENOMIC DNA]</scope>
    <source>
        <strain evidence="3 4">DSM 5745</strain>
    </source>
</reference>
<dbReference type="RefSeq" id="XP_026608656.1">
    <property type="nucleotide sequence ID" value="XM_026742811.1"/>
</dbReference>
<accession>A0A3D8T4I9</accession>